<organism evidence="1 2">
    <name type="scientific">Tsukamurella strandjordii</name>
    <dbReference type="NCBI Taxonomy" id="147577"/>
    <lineage>
        <taxon>Bacteria</taxon>
        <taxon>Bacillati</taxon>
        <taxon>Actinomycetota</taxon>
        <taxon>Actinomycetes</taxon>
        <taxon>Mycobacteriales</taxon>
        <taxon>Tsukamurellaceae</taxon>
        <taxon>Tsukamurella</taxon>
    </lineage>
</organism>
<protein>
    <submittedName>
        <fullName evidence="1">Uncharacterized protein</fullName>
    </submittedName>
</protein>
<keyword evidence="2" id="KW-1185">Reference proteome</keyword>
<dbReference type="EMBL" id="JAUTIX010000001">
    <property type="protein sequence ID" value="MDP0396567.1"/>
    <property type="molecule type" value="Genomic_DNA"/>
</dbReference>
<sequence>MLPDETPEEAHARAIRAAERQDMFDHLIEAFGIEVPAEPITRPIPVIRADDEHDSWLSAG</sequence>
<dbReference type="AlphaFoldDB" id="A0AA90N9P5"/>
<accession>A0AA90N9P5</accession>
<evidence type="ECO:0000313" key="2">
    <source>
        <dbReference type="Proteomes" id="UP001178281"/>
    </source>
</evidence>
<proteinExistence type="predicted"/>
<dbReference type="RefSeq" id="WP_220656430.1">
    <property type="nucleotide sequence ID" value="NZ_BAAAII010000002.1"/>
</dbReference>
<dbReference type="Proteomes" id="UP001178281">
    <property type="component" value="Unassembled WGS sequence"/>
</dbReference>
<gene>
    <name evidence="1" type="ORF">Q7X28_01375</name>
</gene>
<name>A0AA90N9P5_9ACTN</name>
<evidence type="ECO:0000313" key="1">
    <source>
        <dbReference type="EMBL" id="MDP0396567.1"/>
    </source>
</evidence>
<reference evidence="1" key="1">
    <citation type="submission" date="2023-08" db="EMBL/GenBank/DDBJ databases">
        <title>The draft genome of Tsukamurella strandjordii strain 050030.</title>
        <authorList>
            <person name="Zhao F."/>
            <person name="Feng Y."/>
            <person name="Zong Z."/>
        </authorList>
    </citation>
    <scope>NUCLEOTIDE SEQUENCE</scope>
    <source>
        <strain evidence="1">050030</strain>
    </source>
</reference>
<comment type="caution">
    <text evidence="1">The sequence shown here is derived from an EMBL/GenBank/DDBJ whole genome shotgun (WGS) entry which is preliminary data.</text>
</comment>